<name>A0A091DC06_FUKDA</name>
<accession>A0A091DC06</accession>
<proteinExistence type="predicted"/>
<sequence length="130" mass="14542">MTVQLKTLPKEDFQNGFRKWREQQARTARWSRCPRRWTGQLAFCVQPGLQAVLATAFQNEVPEKAPDLRCGPPQVRLDLSTSQTALRAEVLAPGLCLTPAVAWLLCSEIQSCPLLIQECSDVHLLSSPVK</sequence>
<keyword evidence="2" id="KW-1185">Reference proteome</keyword>
<organism evidence="1 2">
    <name type="scientific">Fukomys damarensis</name>
    <name type="common">Damaraland mole rat</name>
    <name type="synonym">Cryptomys damarensis</name>
    <dbReference type="NCBI Taxonomy" id="885580"/>
    <lineage>
        <taxon>Eukaryota</taxon>
        <taxon>Metazoa</taxon>
        <taxon>Chordata</taxon>
        <taxon>Craniata</taxon>
        <taxon>Vertebrata</taxon>
        <taxon>Euteleostomi</taxon>
        <taxon>Mammalia</taxon>
        <taxon>Eutheria</taxon>
        <taxon>Euarchontoglires</taxon>
        <taxon>Glires</taxon>
        <taxon>Rodentia</taxon>
        <taxon>Hystricomorpha</taxon>
        <taxon>Bathyergidae</taxon>
        <taxon>Fukomys</taxon>
    </lineage>
</organism>
<dbReference type="AlphaFoldDB" id="A0A091DC06"/>
<evidence type="ECO:0000313" key="2">
    <source>
        <dbReference type="Proteomes" id="UP000028990"/>
    </source>
</evidence>
<dbReference type="Proteomes" id="UP000028990">
    <property type="component" value="Unassembled WGS sequence"/>
</dbReference>
<dbReference type="EMBL" id="KN122715">
    <property type="protein sequence ID" value="KFO28607.1"/>
    <property type="molecule type" value="Genomic_DNA"/>
</dbReference>
<reference evidence="1 2" key="1">
    <citation type="submission" date="2013-11" db="EMBL/GenBank/DDBJ databases">
        <title>The Damaraland mole rat (Fukomys damarensis) genome and evolution of African mole rats.</title>
        <authorList>
            <person name="Gladyshev V.N."/>
            <person name="Fang X."/>
        </authorList>
    </citation>
    <scope>NUCLEOTIDE SEQUENCE [LARGE SCALE GENOMIC DNA]</scope>
    <source>
        <tissue evidence="1">Liver</tissue>
    </source>
</reference>
<gene>
    <name evidence="1" type="ORF">H920_10006</name>
</gene>
<protein>
    <submittedName>
        <fullName evidence="1">Uncharacterized protein</fullName>
    </submittedName>
</protein>
<evidence type="ECO:0000313" key="1">
    <source>
        <dbReference type="EMBL" id="KFO28607.1"/>
    </source>
</evidence>